<evidence type="ECO:0000256" key="1">
    <source>
        <dbReference type="ARBA" id="ARBA00022723"/>
    </source>
</evidence>
<name>A0A1Y3PBV9_9BACI</name>
<organism evidence="3 4">
    <name type="scientific">Bacillus thermozeamaize</name>
    <dbReference type="NCBI Taxonomy" id="230954"/>
    <lineage>
        <taxon>Bacteria</taxon>
        <taxon>Bacillati</taxon>
        <taxon>Bacillota</taxon>
        <taxon>Bacilli</taxon>
        <taxon>Bacillales</taxon>
        <taxon>Bacillaceae</taxon>
        <taxon>Bacillus</taxon>
    </lineage>
</organism>
<dbReference type="InterPro" id="IPR014710">
    <property type="entry name" value="RmlC-like_jellyroll"/>
</dbReference>
<dbReference type="EMBL" id="LZRT01000121">
    <property type="protein sequence ID" value="OUM84674.1"/>
    <property type="molecule type" value="Genomic_DNA"/>
</dbReference>
<dbReference type="SUPFAM" id="SSF51182">
    <property type="entry name" value="RmlC-like cupins"/>
    <property type="match status" value="1"/>
</dbReference>
<comment type="caution">
    <text evidence="3">The sequence shown here is derived from an EMBL/GenBank/DDBJ whole genome shotgun (WGS) entry which is preliminary data.</text>
</comment>
<gene>
    <name evidence="3" type="ORF">BAA01_05925</name>
</gene>
<dbReference type="AlphaFoldDB" id="A0A1Y3PBV9"/>
<evidence type="ECO:0000313" key="4">
    <source>
        <dbReference type="Proteomes" id="UP000196475"/>
    </source>
</evidence>
<accession>A0A1Y3PBV9</accession>
<dbReference type="InterPro" id="IPR051610">
    <property type="entry name" value="GPI/OXD"/>
</dbReference>
<evidence type="ECO:0000313" key="3">
    <source>
        <dbReference type="EMBL" id="OUM84674.1"/>
    </source>
</evidence>
<reference evidence="4" key="1">
    <citation type="submission" date="2016-06" db="EMBL/GenBank/DDBJ databases">
        <authorList>
            <person name="Nascimento L."/>
            <person name="Pereira R.V."/>
            <person name="Martins L.F."/>
            <person name="Quaggio R.B."/>
            <person name="Silva A.M."/>
            <person name="Setubal J.C."/>
        </authorList>
    </citation>
    <scope>NUCLEOTIDE SEQUENCE [LARGE SCALE GENOMIC DNA]</scope>
</reference>
<protein>
    <submittedName>
        <fullName evidence="3">Cupin</fullName>
    </submittedName>
</protein>
<dbReference type="InterPro" id="IPR013096">
    <property type="entry name" value="Cupin_2"/>
</dbReference>
<dbReference type="PANTHER" id="PTHR35848">
    <property type="entry name" value="OXALATE-BINDING PROTEIN"/>
    <property type="match status" value="1"/>
</dbReference>
<dbReference type="InterPro" id="IPR011051">
    <property type="entry name" value="RmlC_Cupin_sf"/>
</dbReference>
<sequence length="141" mass="15818">MDKKPPVIEGPHFTATHLGELANLDQYNKRAKVFLKNILNLTGMEISVNKVPAGGEAPFLHKHKNNEEVYFFVKGKGQFQVDGQIIDIQEGSVIRIAPEGVRAFRNNSTEDLYYICIQAAKDSLTTWTMTDGEIVEGPINW</sequence>
<feature type="domain" description="Cupin type-2" evidence="2">
    <location>
        <begin position="50"/>
        <end position="117"/>
    </location>
</feature>
<dbReference type="GO" id="GO:0046872">
    <property type="term" value="F:metal ion binding"/>
    <property type="evidence" value="ECO:0007669"/>
    <property type="project" value="UniProtKB-KW"/>
</dbReference>
<evidence type="ECO:0000259" key="2">
    <source>
        <dbReference type="Pfam" id="PF07883"/>
    </source>
</evidence>
<dbReference type="PANTHER" id="PTHR35848:SF6">
    <property type="entry name" value="CUPIN TYPE-2 DOMAIN-CONTAINING PROTEIN"/>
    <property type="match status" value="1"/>
</dbReference>
<dbReference type="Pfam" id="PF07883">
    <property type="entry name" value="Cupin_2"/>
    <property type="match status" value="1"/>
</dbReference>
<dbReference type="Proteomes" id="UP000196475">
    <property type="component" value="Unassembled WGS sequence"/>
</dbReference>
<proteinExistence type="predicted"/>
<keyword evidence="1" id="KW-0479">Metal-binding</keyword>
<dbReference type="CDD" id="cd06985">
    <property type="entry name" value="cupin_BF4112"/>
    <property type="match status" value="1"/>
</dbReference>
<dbReference type="Gene3D" id="2.60.120.10">
    <property type="entry name" value="Jelly Rolls"/>
    <property type="match status" value="1"/>
</dbReference>